<protein>
    <submittedName>
        <fullName evidence="2">Uncharacterized protein</fullName>
    </submittedName>
</protein>
<gene>
    <name evidence="2" type="ORF">P691DRAFT_769414</name>
</gene>
<accession>A0A9P5WVS5</accession>
<organism evidence="2 3">
    <name type="scientific">Macrolepiota fuliginosa MF-IS2</name>
    <dbReference type="NCBI Taxonomy" id="1400762"/>
    <lineage>
        <taxon>Eukaryota</taxon>
        <taxon>Fungi</taxon>
        <taxon>Dikarya</taxon>
        <taxon>Basidiomycota</taxon>
        <taxon>Agaricomycotina</taxon>
        <taxon>Agaricomycetes</taxon>
        <taxon>Agaricomycetidae</taxon>
        <taxon>Agaricales</taxon>
        <taxon>Agaricineae</taxon>
        <taxon>Agaricaceae</taxon>
        <taxon>Macrolepiota</taxon>
    </lineage>
</organism>
<dbReference type="AlphaFoldDB" id="A0A9P5WVS5"/>
<keyword evidence="3" id="KW-1185">Reference proteome</keyword>
<dbReference type="OrthoDB" id="343114at2759"/>
<dbReference type="EMBL" id="MU153949">
    <property type="protein sequence ID" value="KAF9439563.1"/>
    <property type="molecule type" value="Genomic_DNA"/>
</dbReference>
<evidence type="ECO:0000313" key="3">
    <source>
        <dbReference type="Proteomes" id="UP000807342"/>
    </source>
</evidence>
<proteinExistence type="predicted"/>
<reference evidence="2" key="1">
    <citation type="submission" date="2020-11" db="EMBL/GenBank/DDBJ databases">
        <authorList>
            <consortium name="DOE Joint Genome Institute"/>
            <person name="Ahrendt S."/>
            <person name="Riley R."/>
            <person name="Andreopoulos W."/>
            <person name="Labutti K."/>
            <person name="Pangilinan J."/>
            <person name="Ruiz-Duenas F.J."/>
            <person name="Barrasa J.M."/>
            <person name="Sanchez-Garcia M."/>
            <person name="Camarero S."/>
            <person name="Miyauchi S."/>
            <person name="Serrano A."/>
            <person name="Linde D."/>
            <person name="Babiker R."/>
            <person name="Drula E."/>
            <person name="Ayuso-Fernandez I."/>
            <person name="Pacheco R."/>
            <person name="Padilla G."/>
            <person name="Ferreira P."/>
            <person name="Barriuso J."/>
            <person name="Kellner H."/>
            <person name="Castanera R."/>
            <person name="Alfaro M."/>
            <person name="Ramirez L."/>
            <person name="Pisabarro A.G."/>
            <person name="Kuo A."/>
            <person name="Tritt A."/>
            <person name="Lipzen A."/>
            <person name="He G."/>
            <person name="Yan M."/>
            <person name="Ng V."/>
            <person name="Cullen D."/>
            <person name="Martin F."/>
            <person name="Rosso M.-N."/>
            <person name="Henrissat B."/>
            <person name="Hibbett D."/>
            <person name="Martinez A.T."/>
            <person name="Grigoriev I.V."/>
        </authorList>
    </citation>
    <scope>NUCLEOTIDE SEQUENCE</scope>
    <source>
        <strain evidence="2">MF-IS2</strain>
    </source>
</reference>
<evidence type="ECO:0000256" key="1">
    <source>
        <dbReference type="SAM" id="MobiDB-lite"/>
    </source>
</evidence>
<name>A0A9P5WVS5_9AGAR</name>
<evidence type="ECO:0000313" key="2">
    <source>
        <dbReference type="EMBL" id="KAF9439563.1"/>
    </source>
</evidence>
<feature type="compositionally biased region" description="Low complexity" evidence="1">
    <location>
        <begin position="202"/>
        <end position="211"/>
    </location>
</feature>
<feature type="region of interest" description="Disordered" evidence="1">
    <location>
        <begin position="200"/>
        <end position="221"/>
    </location>
</feature>
<dbReference type="Proteomes" id="UP000807342">
    <property type="component" value="Unassembled WGS sequence"/>
</dbReference>
<sequence length="265" mass="28221">MPRKAKDKPVTNASPPFKLSATTEQFLATMDQNHCIASKFTTSKLMSIGGSNWETIFNDLSKMHFVKVNETPAIPSSTPIEVDDDEPLEYDDLSLAEDLTNAIAAFGQWFESNNIPDDQCPSPTENIRHLTMMFSLIPAPHCCLLPLPCTHLHQTNALPCAHPHAGDVPPPPPCQCPHCDDKDTPMEPLTPTHAFSEAALQTPAPSHKASTSPPPPTAAATLPAAAASIPPTSPHGHASYASTVAKNLNPAAPPFMHGPPCAPAV</sequence>
<comment type="caution">
    <text evidence="2">The sequence shown here is derived from an EMBL/GenBank/DDBJ whole genome shotgun (WGS) entry which is preliminary data.</text>
</comment>